<dbReference type="GO" id="GO:0016757">
    <property type="term" value="F:glycosyltransferase activity"/>
    <property type="evidence" value="ECO:0007669"/>
    <property type="project" value="UniProtKB-KW"/>
</dbReference>
<evidence type="ECO:0000256" key="13">
    <source>
        <dbReference type="SAM" id="Phobius"/>
    </source>
</evidence>
<organism evidence="16 17">
    <name type="scientific">Corynebacterium felinum</name>
    <dbReference type="NCBI Taxonomy" id="131318"/>
    <lineage>
        <taxon>Bacteria</taxon>
        <taxon>Bacillati</taxon>
        <taxon>Actinomycetota</taxon>
        <taxon>Actinomycetes</taxon>
        <taxon>Mycobacteriales</taxon>
        <taxon>Corynebacteriaceae</taxon>
        <taxon>Corynebacterium</taxon>
    </lineage>
</organism>
<keyword evidence="8 13" id="KW-0812">Transmembrane</keyword>
<feature type="transmembrane region" description="Helical" evidence="13">
    <location>
        <begin position="363"/>
        <end position="382"/>
    </location>
</feature>
<sequence length="673" mass="73141">MTVQEDTSLGMAQPADCAHPTAYAPDVLSTKKTLLSIVAAGIGGAIFTFLCWVLLKTTNLPAFGPSNVMRALSTFGSAVVIGLTSALMIAWVMDEKNARAHPRWRRMLTYLVAYLSPAGLVVSTIGIPLSATRLYLDGITVDQGFRTQFMTRLTDSWHLSDMNYIDMPTFYPGMWFWFGGRFGNILGMPGWEVFQPWSLVSIAAAACILVPVWQRILGSLPVATAIALVTTCIILVTSAEEPYAAIIALGVPAASILIQRALLGAPLAMTGVILYLGFSASAYTLYTGVVALSAIVVAAIFSGIVYKSMCPLLKLLIMGTGSMAVAAIWWLPYLWALLSGRPSESATAQHYLPMSGTQFPLPMLAPSVIGLLCLIGLIFLIARSSNPDIRMMGVSLAVFYFWAALSMAITIAGTTLLGFRLDSVIAVQLATAGVMALAELRILTIHRFFPESFDPKVSQTITTALVVVLALGGLAYAQQIPARNAASIDHAYTDTDGYGQRADRYPPDATQFYAEVAEAIVGENSTTPPRDIVVLTDERNFMSYSPFRGFQGFTSHYANPLGEFETRNQVIEDWASQSWREANTPELFIDKLAEARWKTPEAFLFRANMSEAKQAMAKGEEPAGWTYDVAEDIYPNNPNVRFKGVQFNPAVFLGAGSPWRVSQIGPYVVVTKN</sequence>
<feature type="transmembrane region" description="Helical" evidence="13">
    <location>
        <begin position="283"/>
        <end position="305"/>
    </location>
</feature>
<reference evidence="16 17" key="1">
    <citation type="submission" date="2023-07" db="EMBL/GenBank/DDBJ databases">
        <title>Sequencing the genomes of 1000 actinobacteria strains.</title>
        <authorList>
            <person name="Klenk H.-P."/>
        </authorList>
    </citation>
    <scope>NUCLEOTIDE SEQUENCE [LARGE SCALE GENOMIC DNA]</scope>
    <source>
        <strain evidence="16 17">DSM 44508</strain>
    </source>
</reference>
<feature type="transmembrane region" description="Helical" evidence="13">
    <location>
        <begin position="34"/>
        <end position="55"/>
    </location>
</feature>
<feature type="transmembrane region" description="Helical" evidence="13">
    <location>
        <begin position="194"/>
        <end position="213"/>
    </location>
</feature>
<evidence type="ECO:0000256" key="6">
    <source>
        <dbReference type="ARBA" id="ARBA00022475"/>
    </source>
</evidence>
<dbReference type="InterPro" id="IPR020963">
    <property type="entry name" value="ArabinofuranosylTrfase_AftA_N"/>
</dbReference>
<name>A0ABU2B7Z0_9CORY</name>
<comment type="caution">
    <text evidence="16">The sequence shown here is derived from an EMBL/GenBank/DDBJ whole genome shotgun (WGS) entry which is preliminary data.</text>
</comment>
<accession>A0ABU2B7Z0</accession>
<comment type="catalytic activity">
    <reaction evidence="12">
        <text>Adds an alpha-D-arabinofuranosyl group from trans,octacis-decaprenylphospho-beta-D-arabinofuranose at the 5-O-position of the eighth, tenth and twelfth galactofuranose unit of the galactofuranan chain of [beta-D-galactofuranosyl-(1-&gt;5)-beta-D-galactofuranosyl-(1-&gt;6)]14-beta-D-galactofuranosyl-(1-&gt;5)-beta-D-galactofuranosyl-(1-&gt;4)-alpha-L-rhamnopyranosyl-(1-&gt;3)-N-acetyl-alpha-D-glucosaminyl-diphospho-trans,octacis-decaprenol.</text>
        <dbReference type="EC" id="2.4.2.46"/>
    </reaction>
</comment>
<keyword evidence="6" id="KW-1003">Cell membrane</keyword>
<dbReference type="Pfam" id="PF12250">
    <property type="entry name" value="AftA_N"/>
    <property type="match status" value="1"/>
</dbReference>
<evidence type="ECO:0000256" key="8">
    <source>
        <dbReference type="ARBA" id="ARBA00022692"/>
    </source>
</evidence>
<evidence type="ECO:0000256" key="1">
    <source>
        <dbReference type="ARBA" id="ARBA00004651"/>
    </source>
</evidence>
<evidence type="ECO:0000256" key="5">
    <source>
        <dbReference type="ARBA" id="ARBA00020482"/>
    </source>
</evidence>
<evidence type="ECO:0000256" key="9">
    <source>
        <dbReference type="ARBA" id="ARBA00022989"/>
    </source>
</evidence>
<keyword evidence="7 16" id="KW-0808">Transferase</keyword>
<dbReference type="InterPro" id="IPR020959">
    <property type="entry name" value="ArabinofuranosylTrfase_AftA_C"/>
</dbReference>
<feature type="transmembrane region" description="Helical" evidence="13">
    <location>
        <begin position="114"/>
        <end position="136"/>
    </location>
</feature>
<keyword evidence="16" id="KW-0328">Glycosyltransferase</keyword>
<dbReference type="Proteomes" id="UP001183619">
    <property type="component" value="Unassembled WGS sequence"/>
</dbReference>
<protein>
    <recommendedName>
        <fullName evidence="5">Galactan 5-O-arabinofuranosyltransferase</fullName>
        <ecNumber evidence="4">2.4.2.46</ecNumber>
    </recommendedName>
    <alternativeName>
        <fullName evidence="11">Arabinofuranosyltransferase AftA</fullName>
    </alternativeName>
</protein>
<gene>
    <name evidence="16" type="ORF">J2S37_000939</name>
</gene>
<dbReference type="EC" id="2.4.2.46" evidence="4"/>
<dbReference type="Pfam" id="PF12249">
    <property type="entry name" value="AftA_C"/>
    <property type="match status" value="1"/>
</dbReference>
<evidence type="ECO:0000256" key="10">
    <source>
        <dbReference type="ARBA" id="ARBA00023136"/>
    </source>
</evidence>
<keyword evidence="10 13" id="KW-0472">Membrane</keyword>
<evidence type="ECO:0000313" key="17">
    <source>
        <dbReference type="Proteomes" id="UP001183619"/>
    </source>
</evidence>
<feature type="transmembrane region" description="Helical" evidence="13">
    <location>
        <begin position="312"/>
        <end position="331"/>
    </location>
</feature>
<evidence type="ECO:0000256" key="4">
    <source>
        <dbReference type="ARBA" id="ARBA00012037"/>
    </source>
</evidence>
<dbReference type="EMBL" id="JAVDYF010000001">
    <property type="protein sequence ID" value="MDR7354401.1"/>
    <property type="molecule type" value="Genomic_DNA"/>
</dbReference>
<evidence type="ECO:0000259" key="15">
    <source>
        <dbReference type="Pfam" id="PF12250"/>
    </source>
</evidence>
<feature type="domain" description="Arabinofuranosyltransferase AftA C-terminal" evidence="14">
    <location>
        <begin position="480"/>
        <end position="672"/>
    </location>
</feature>
<evidence type="ECO:0000256" key="2">
    <source>
        <dbReference type="ARBA" id="ARBA00004776"/>
    </source>
</evidence>
<evidence type="ECO:0000256" key="12">
    <source>
        <dbReference type="ARBA" id="ARBA00034030"/>
    </source>
</evidence>
<feature type="transmembrane region" description="Helical" evidence="13">
    <location>
        <begin position="219"/>
        <end position="236"/>
    </location>
</feature>
<dbReference type="RefSeq" id="WP_277104463.1">
    <property type="nucleotide sequence ID" value="NZ_BAAAJS010000045.1"/>
</dbReference>
<comment type="pathway">
    <text evidence="2">Cell wall biogenesis; cell wall polysaccharide biosynthesis.</text>
</comment>
<comment type="subcellular location">
    <subcellularLocation>
        <location evidence="1">Cell membrane</location>
        <topology evidence="1">Multi-pass membrane protein</topology>
    </subcellularLocation>
</comment>
<keyword evidence="9 13" id="KW-1133">Transmembrane helix</keyword>
<evidence type="ECO:0000313" key="16">
    <source>
        <dbReference type="EMBL" id="MDR7354401.1"/>
    </source>
</evidence>
<feature type="transmembrane region" description="Helical" evidence="13">
    <location>
        <begin position="457"/>
        <end position="477"/>
    </location>
</feature>
<feature type="transmembrane region" description="Helical" evidence="13">
    <location>
        <begin position="394"/>
        <end position="419"/>
    </location>
</feature>
<feature type="transmembrane region" description="Helical" evidence="13">
    <location>
        <begin position="425"/>
        <end position="445"/>
    </location>
</feature>
<evidence type="ECO:0000256" key="3">
    <source>
        <dbReference type="ARBA" id="ARBA00009655"/>
    </source>
</evidence>
<evidence type="ECO:0000256" key="11">
    <source>
        <dbReference type="ARBA" id="ARBA00033184"/>
    </source>
</evidence>
<evidence type="ECO:0000256" key="7">
    <source>
        <dbReference type="ARBA" id="ARBA00022679"/>
    </source>
</evidence>
<feature type="transmembrane region" description="Helical" evidence="13">
    <location>
        <begin position="75"/>
        <end position="93"/>
    </location>
</feature>
<evidence type="ECO:0000259" key="14">
    <source>
        <dbReference type="Pfam" id="PF12249"/>
    </source>
</evidence>
<feature type="domain" description="Arabinofuranosyltransferase AftA N-terminal" evidence="15">
    <location>
        <begin position="37"/>
        <end position="473"/>
    </location>
</feature>
<proteinExistence type="inferred from homology"/>
<comment type="similarity">
    <text evidence="3">Belongs to the glycosyltransferase 85 family.</text>
</comment>
<keyword evidence="17" id="KW-1185">Reference proteome</keyword>